<dbReference type="Proteomes" id="UP000799537">
    <property type="component" value="Unassembled WGS sequence"/>
</dbReference>
<gene>
    <name evidence="10" type="ORF">M409DRAFT_26130</name>
</gene>
<feature type="transmembrane region" description="Helical" evidence="8">
    <location>
        <begin position="60"/>
        <end position="80"/>
    </location>
</feature>
<name>A0A6A6CCU8_ZASCE</name>
<comment type="subcellular location">
    <subcellularLocation>
        <location evidence="1">Membrane</location>
        <topology evidence="1">Multi-pass membrane protein</topology>
    </subcellularLocation>
</comment>
<proteinExistence type="inferred from homology"/>
<dbReference type="InterPro" id="IPR003663">
    <property type="entry name" value="Sugar/inositol_transpt"/>
</dbReference>
<dbReference type="Gene3D" id="1.20.1250.20">
    <property type="entry name" value="MFS general substrate transporter like domains"/>
    <property type="match status" value="1"/>
</dbReference>
<dbReference type="InterPro" id="IPR020846">
    <property type="entry name" value="MFS_dom"/>
</dbReference>
<dbReference type="InterPro" id="IPR005829">
    <property type="entry name" value="Sugar_transporter_CS"/>
</dbReference>
<evidence type="ECO:0000256" key="4">
    <source>
        <dbReference type="ARBA" id="ARBA00022692"/>
    </source>
</evidence>
<evidence type="ECO:0000313" key="10">
    <source>
        <dbReference type="EMBL" id="KAF2163519.1"/>
    </source>
</evidence>
<evidence type="ECO:0000256" key="1">
    <source>
        <dbReference type="ARBA" id="ARBA00004141"/>
    </source>
</evidence>
<organism evidence="10 11">
    <name type="scientific">Zasmidium cellare ATCC 36951</name>
    <dbReference type="NCBI Taxonomy" id="1080233"/>
    <lineage>
        <taxon>Eukaryota</taxon>
        <taxon>Fungi</taxon>
        <taxon>Dikarya</taxon>
        <taxon>Ascomycota</taxon>
        <taxon>Pezizomycotina</taxon>
        <taxon>Dothideomycetes</taxon>
        <taxon>Dothideomycetidae</taxon>
        <taxon>Mycosphaerellales</taxon>
        <taxon>Mycosphaerellaceae</taxon>
        <taxon>Zasmidium</taxon>
    </lineage>
</organism>
<evidence type="ECO:0000256" key="5">
    <source>
        <dbReference type="ARBA" id="ARBA00022989"/>
    </source>
</evidence>
<dbReference type="GeneID" id="54561243"/>
<dbReference type="NCBIfam" id="TIGR00879">
    <property type="entry name" value="SP"/>
    <property type="match status" value="1"/>
</dbReference>
<dbReference type="RefSeq" id="XP_033664408.1">
    <property type="nucleotide sequence ID" value="XM_033807971.1"/>
</dbReference>
<evidence type="ECO:0000256" key="3">
    <source>
        <dbReference type="ARBA" id="ARBA00022448"/>
    </source>
</evidence>
<dbReference type="OrthoDB" id="6612291at2759"/>
<feature type="transmembrane region" description="Helical" evidence="8">
    <location>
        <begin position="267"/>
        <end position="286"/>
    </location>
</feature>
<feature type="transmembrane region" description="Helical" evidence="8">
    <location>
        <begin position="397"/>
        <end position="420"/>
    </location>
</feature>
<feature type="transmembrane region" description="Helical" evidence="8">
    <location>
        <begin position="292"/>
        <end position="313"/>
    </location>
</feature>
<feature type="domain" description="Major facilitator superfamily (MFS) profile" evidence="9">
    <location>
        <begin position="11"/>
        <end position="451"/>
    </location>
</feature>
<dbReference type="PANTHER" id="PTHR48022:SF11">
    <property type="entry name" value="MONOSACCHARIDE TRANSPORTER (HXT8), PUTATIVE (AFU_ORTHOLOGUE AFUA_2G08120)-RELATED"/>
    <property type="match status" value="1"/>
</dbReference>
<protein>
    <recommendedName>
        <fullName evidence="9">Major facilitator superfamily (MFS) profile domain-containing protein</fullName>
    </recommendedName>
</protein>
<feature type="transmembrane region" description="Helical" evidence="8">
    <location>
        <begin position="87"/>
        <end position="107"/>
    </location>
</feature>
<feature type="transmembrane region" description="Helical" evidence="8">
    <location>
        <begin position="426"/>
        <end position="447"/>
    </location>
</feature>
<feature type="transmembrane region" description="Helical" evidence="8">
    <location>
        <begin position="113"/>
        <end position="133"/>
    </location>
</feature>
<feature type="transmembrane region" description="Helical" evidence="8">
    <location>
        <begin position="175"/>
        <end position="194"/>
    </location>
</feature>
<evidence type="ECO:0000256" key="2">
    <source>
        <dbReference type="ARBA" id="ARBA00010992"/>
    </source>
</evidence>
<dbReference type="InterPro" id="IPR036259">
    <property type="entry name" value="MFS_trans_sf"/>
</dbReference>
<dbReference type="Pfam" id="PF00083">
    <property type="entry name" value="Sugar_tr"/>
    <property type="match status" value="1"/>
</dbReference>
<dbReference type="PROSITE" id="PS50850">
    <property type="entry name" value="MFS"/>
    <property type="match status" value="1"/>
</dbReference>
<feature type="transmembrane region" description="Helical" evidence="8">
    <location>
        <begin position="145"/>
        <end position="169"/>
    </location>
</feature>
<dbReference type="PRINTS" id="PR00171">
    <property type="entry name" value="SUGRTRNSPORT"/>
</dbReference>
<sequence length="499" mass="54072">MHRPSGYNILIAMAATMGSLTYGYTNAILGNTLTKASFFEYMKLDPEGPGAQHVQTIETIWNGMVYTGGILAMWASPVIADKFGRLALMRFGGVIGVIGAGLQAGSVSTSMLIVARLIAGAAMGICAGTVPTYQAEIAPPMNRGLIVGLHASMIGFGNVIAGWVGVGFFHTSSQVGWRFPFGLQGLFPLALFLLTFKLPESPRWLCMNDRSEEAEKILVKLHKRKDDPNHEFAHREMHIITEQIAYEKRTKLPLRQALTQRSLQRRFLTGWMAIWCTQCSGVIVVLAYQSTIYQGLGFSAFTASILGAVWCVMNFVGNFTGGVLGDYIGRSRQLVIGLGVNILLLTGLCVCTKIDNKPAQTGGAVFTLLVAFIYAAFLECPALVYSSELFPGEWRAFGVSTSISISFVGQLIFTVAAPTALQSIGAYFYVVFIGLTALQFVIAIFLFPNTKGITLEQMSAVFGDVVVDMDGNAEDPSDFLKENHEADTLRLENAGMGKA</sequence>
<keyword evidence="3 7" id="KW-0813">Transport</keyword>
<dbReference type="AlphaFoldDB" id="A0A6A6CCU8"/>
<dbReference type="InterPro" id="IPR050360">
    <property type="entry name" value="MFS_Sugar_Transporters"/>
</dbReference>
<accession>A0A6A6CCU8</accession>
<keyword evidence="11" id="KW-1185">Reference proteome</keyword>
<dbReference type="GO" id="GO:0005351">
    <property type="term" value="F:carbohydrate:proton symporter activity"/>
    <property type="evidence" value="ECO:0007669"/>
    <property type="project" value="TreeGrafter"/>
</dbReference>
<dbReference type="PANTHER" id="PTHR48022">
    <property type="entry name" value="PLASTIDIC GLUCOSE TRANSPORTER 4"/>
    <property type="match status" value="1"/>
</dbReference>
<dbReference type="EMBL" id="ML993608">
    <property type="protein sequence ID" value="KAF2163519.1"/>
    <property type="molecule type" value="Genomic_DNA"/>
</dbReference>
<dbReference type="GO" id="GO:0016020">
    <property type="term" value="C:membrane"/>
    <property type="evidence" value="ECO:0007669"/>
    <property type="project" value="UniProtKB-SubCell"/>
</dbReference>
<dbReference type="InterPro" id="IPR005828">
    <property type="entry name" value="MFS_sugar_transport-like"/>
</dbReference>
<evidence type="ECO:0000256" key="8">
    <source>
        <dbReference type="SAM" id="Phobius"/>
    </source>
</evidence>
<evidence type="ECO:0000313" key="11">
    <source>
        <dbReference type="Proteomes" id="UP000799537"/>
    </source>
</evidence>
<dbReference type="PROSITE" id="PS00217">
    <property type="entry name" value="SUGAR_TRANSPORT_2"/>
    <property type="match status" value="1"/>
</dbReference>
<comment type="similarity">
    <text evidence="2 7">Belongs to the major facilitator superfamily. Sugar transporter (TC 2.A.1.1) family.</text>
</comment>
<evidence type="ECO:0000259" key="9">
    <source>
        <dbReference type="PROSITE" id="PS50850"/>
    </source>
</evidence>
<keyword evidence="5 8" id="KW-1133">Transmembrane helix</keyword>
<evidence type="ECO:0000256" key="7">
    <source>
        <dbReference type="RuleBase" id="RU003346"/>
    </source>
</evidence>
<keyword evidence="6 8" id="KW-0472">Membrane</keyword>
<dbReference type="SUPFAM" id="SSF103473">
    <property type="entry name" value="MFS general substrate transporter"/>
    <property type="match status" value="1"/>
</dbReference>
<evidence type="ECO:0000256" key="6">
    <source>
        <dbReference type="ARBA" id="ARBA00023136"/>
    </source>
</evidence>
<feature type="transmembrane region" description="Helical" evidence="8">
    <location>
        <begin position="7"/>
        <end position="25"/>
    </location>
</feature>
<reference evidence="10" key="1">
    <citation type="journal article" date="2020" name="Stud. Mycol.">
        <title>101 Dothideomycetes genomes: a test case for predicting lifestyles and emergence of pathogens.</title>
        <authorList>
            <person name="Haridas S."/>
            <person name="Albert R."/>
            <person name="Binder M."/>
            <person name="Bloem J."/>
            <person name="Labutti K."/>
            <person name="Salamov A."/>
            <person name="Andreopoulos B."/>
            <person name="Baker S."/>
            <person name="Barry K."/>
            <person name="Bills G."/>
            <person name="Bluhm B."/>
            <person name="Cannon C."/>
            <person name="Castanera R."/>
            <person name="Culley D."/>
            <person name="Daum C."/>
            <person name="Ezra D."/>
            <person name="Gonzalez J."/>
            <person name="Henrissat B."/>
            <person name="Kuo A."/>
            <person name="Liang C."/>
            <person name="Lipzen A."/>
            <person name="Lutzoni F."/>
            <person name="Magnuson J."/>
            <person name="Mondo S."/>
            <person name="Nolan M."/>
            <person name="Ohm R."/>
            <person name="Pangilinan J."/>
            <person name="Park H.-J."/>
            <person name="Ramirez L."/>
            <person name="Alfaro M."/>
            <person name="Sun H."/>
            <person name="Tritt A."/>
            <person name="Yoshinaga Y."/>
            <person name="Zwiers L.-H."/>
            <person name="Turgeon B."/>
            <person name="Goodwin S."/>
            <person name="Spatafora J."/>
            <person name="Crous P."/>
            <person name="Grigoriev I."/>
        </authorList>
    </citation>
    <scope>NUCLEOTIDE SEQUENCE</scope>
    <source>
        <strain evidence="10">ATCC 36951</strain>
    </source>
</reference>
<keyword evidence="4 8" id="KW-0812">Transmembrane</keyword>
<feature type="transmembrane region" description="Helical" evidence="8">
    <location>
        <begin position="334"/>
        <end position="355"/>
    </location>
</feature>
<feature type="transmembrane region" description="Helical" evidence="8">
    <location>
        <begin position="361"/>
        <end position="385"/>
    </location>
</feature>